<evidence type="ECO:0000256" key="3">
    <source>
        <dbReference type="ARBA" id="ARBA00022898"/>
    </source>
</evidence>
<dbReference type="EMBL" id="DSVL01000196">
    <property type="protein sequence ID" value="HFH29094.1"/>
    <property type="molecule type" value="Genomic_DNA"/>
</dbReference>
<protein>
    <recommendedName>
        <fullName evidence="5">Threonine synthase</fullName>
        <ecNumber evidence="5">4.2.3.1</ecNumber>
    </recommendedName>
</protein>
<keyword evidence="4 9" id="KW-0456">Lyase</keyword>
<gene>
    <name evidence="9" type="ORF">ENS59_06225</name>
</gene>
<organism evidence="9">
    <name type="scientific">Gracilinema caldarium</name>
    <dbReference type="NCBI Taxonomy" id="215591"/>
    <lineage>
        <taxon>Bacteria</taxon>
        <taxon>Pseudomonadati</taxon>
        <taxon>Spirochaetota</taxon>
        <taxon>Spirochaetia</taxon>
        <taxon>Spirochaetales</taxon>
        <taxon>Breznakiellaceae</taxon>
        <taxon>Gracilinema</taxon>
    </lineage>
</organism>
<sequence length="434" mass="47152">MEFSSTRSKELKVSFRDAVLHCLPPDGGLYVPASMVDLRPFFLYMDSETTYPELVATVAPVLLQGELNPISAARVAESAFSFEPELKRLDSNLSVLELHNGPTGVFKDFGIAFLAAVMEELLKPSGYAMTLTATTGRTGVSVAHAFKGRAGITAVILYPEGHVRGLDPSTFVNNGGNILPIQIQGTFDDCQRLIRDAFEDRPFAERYGLTSANTINVGRLLPQVFYFLYAFIKIKKELHGDLLFSVPSGNFGNLIAGLYAWKFGLPANGFIAAMNANDTFGDFFRGQSFVPHSPVRTLSRSMDVGNPSNYERLAAFYNEAPAVMKHMVYSERVDDEATLAAMERAWKRYGLHLDPHGAVGFAAAERLLAGDIEDGHVVVLSTGHPAKYAELVTKVTGKAPISSETLDNLQKEVAPVAVIPARLDALESAIAGAL</sequence>
<feature type="domain" description="Threonine synthase N-terminal" evidence="8">
    <location>
        <begin position="3"/>
        <end position="67"/>
    </location>
</feature>
<evidence type="ECO:0000256" key="2">
    <source>
        <dbReference type="ARBA" id="ARBA00005517"/>
    </source>
</evidence>
<dbReference type="Pfam" id="PF00291">
    <property type="entry name" value="PALP"/>
    <property type="match status" value="1"/>
</dbReference>
<dbReference type="InterPro" id="IPR004450">
    <property type="entry name" value="Thr_synthase-like"/>
</dbReference>
<dbReference type="AlphaFoldDB" id="A0A7C3ECW5"/>
<dbReference type="Pfam" id="PF14821">
    <property type="entry name" value="Thr_synth_N"/>
    <property type="match status" value="1"/>
</dbReference>
<keyword evidence="3 6" id="KW-0663">Pyridoxal phosphate</keyword>
<comment type="caution">
    <text evidence="9">The sequence shown here is derived from an EMBL/GenBank/DDBJ whole genome shotgun (WGS) entry which is preliminary data.</text>
</comment>
<dbReference type="InterPro" id="IPR029144">
    <property type="entry name" value="Thr_synth_N"/>
</dbReference>
<evidence type="ECO:0000256" key="4">
    <source>
        <dbReference type="ARBA" id="ARBA00023239"/>
    </source>
</evidence>
<dbReference type="GO" id="GO:0009088">
    <property type="term" value="P:threonine biosynthetic process"/>
    <property type="evidence" value="ECO:0007669"/>
    <property type="project" value="UniProtKB-UniRule"/>
</dbReference>
<comment type="similarity">
    <text evidence="2">Belongs to the threonine synthase family.</text>
</comment>
<dbReference type="InterPro" id="IPR051166">
    <property type="entry name" value="Threonine_Synthase"/>
</dbReference>
<evidence type="ECO:0000313" key="9">
    <source>
        <dbReference type="EMBL" id="HFH29094.1"/>
    </source>
</evidence>
<dbReference type="NCBIfam" id="TIGR00260">
    <property type="entry name" value="thrC"/>
    <property type="match status" value="1"/>
</dbReference>
<dbReference type="GO" id="GO:0004795">
    <property type="term" value="F:threonine synthase activity"/>
    <property type="evidence" value="ECO:0007669"/>
    <property type="project" value="UniProtKB-UniRule"/>
</dbReference>
<dbReference type="EC" id="4.2.3.1" evidence="5"/>
<evidence type="ECO:0000259" key="8">
    <source>
        <dbReference type="Pfam" id="PF14821"/>
    </source>
</evidence>
<dbReference type="Gene3D" id="3.40.50.1100">
    <property type="match status" value="2"/>
</dbReference>
<dbReference type="PANTHER" id="PTHR42690:SF1">
    <property type="entry name" value="THREONINE SYNTHASE-LIKE 2"/>
    <property type="match status" value="1"/>
</dbReference>
<reference evidence="9" key="1">
    <citation type="journal article" date="2020" name="mSystems">
        <title>Genome- and Community-Level Interaction Insights into Carbon Utilization and Element Cycling Functions of Hydrothermarchaeota in Hydrothermal Sediment.</title>
        <authorList>
            <person name="Zhou Z."/>
            <person name="Liu Y."/>
            <person name="Xu W."/>
            <person name="Pan J."/>
            <person name="Luo Z.H."/>
            <person name="Li M."/>
        </authorList>
    </citation>
    <scope>NUCLEOTIDE SEQUENCE [LARGE SCALE GENOMIC DNA]</scope>
    <source>
        <strain evidence="9">SpSt-503</strain>
    </source>
</reference>
<evidence type="ECO:0000256" key="6">
    <source>
        <dbReference type="PIRSR" id="PIRSR604450-51"/>
    </source>
</evidence>
<dbReference type="PANTHER" id="PTHR42690">
    <property type="entry name" value="THREONINE SYNTHASE FAMILY MEMBER"/>
    <property type="match status" value="1"/>
</dbReference>
<accession>A0A7C3ECW5</accession>
<dbReference type="InterPro" id="IPR036052">
    <property type="entry name" value="TrpB-like_PALP_sf"/>
</dbReference>
<feature type="domain" description="Tryptophan synthase beta chain-like PALP" evidence="7">
    <location>
        <begin position="96"/>
        <end position="383"/>
    </location>
</feature>
<evidence type="ECO:0000256" key="5">
    <source>
        <dbReference type="NCBIfam" id="TIGR00260"/>
    </source>
</evidence>
<proteinExistence type="inferred from homology"/>
<comment type="cofactor">
    <cofactor evidence="1 6">
        <name>pyridoxal 5'-phosphate</name>
        <dbReference type="ChEBI" id="CHEBI:597326"/>
    </cofactor>
</comment>
<dbReference type="InterPro" id="IPR037158">
    <property type="entry name" value="Thr_synth_N_sf"/>
</dbReference>
<name>A0A7C3ECW5_9SPIR</name>
<dbReference type="SUPFAM" id="SSF53686">
    <property type="entry name" value="Tryptophan synthase beta subunit-like PLP-dependent enzymes"/>
    <property type="match status" value="1"/>
</dbReference>
<evidence type="ECO:0000259" key="7">
    <source>
        <dbReference type="Pfam" id="PF00291"/>
    </source>
</evidence>
<dbReference type="InterPro" id="IPR001926">
    <property type="entry name" value="TrpB-like_PALP"/>
</dbReference>
<evidence type="ECO:0000256" key="1">
    <source>
        <dbReference type="ARBA" id="ARBA00001933"/>
    </source>
</evidence>
<dbReference type="Gene3D" id="3.90.1380.10">
    <property type="entry name" value="Threonine synthase, N-terminal domain"/>
    <property type="match status" value="1"/>
</dbReference>
<feature type="modified residue" description="N6-(pyridoxal phosphate)lysine" evidence="6">
    <location>
        <position position="107"/>
    </location>
</feature>